<organism evidence="1 2">
    <name type="scientific">Mangrovivirga halotolerans</name>
    <dbReference type="NCBI Taxonomy" id="2993936"/>
    <lineage>
        <taxon>Bacteria</taxon>
        <taxon>Pseudomonadati</taxon>
        <taxon>Bacteroidota</taxon>
        <taxon>Cytophagia</taxon>
        <taxon>Cytophagales</taxon>
        <taxon>Mangrovivirgaceae</taxon>
        <taxon>Mangrovivirga</taxon>
    </lineage>
</organism>
<evidence type="ECO:0000313" key="2">
    <source>
        <dbReference type="Proteomes" id="UP001209885"/>
    </source>
</evidence>
<dbReference type="Proteomes" id="UP001209885">
    <property type="component" value="Unassembled WGS sequence"/>
</dbReference>
<name>A0ABT3RQB4_9BACT</name>
<reference evidence="1 2" key="1">
    <citation type="submission" date="2022-11" db="EMBL/GenBank/DDBJ databases">
        <title>The characterization of three novel Bacteroidetes species and genomic analysis of their roles in tidal elemental geochemical cycles.</title>
        <authorList>
            <person name="Ma K."/>
        </authorList>
    </citation>
    <scope>NUCLEOTIDE SEQUENCE [LARGE SCALE GENOMIC DNA]</scope>
    <source>
        <strain evidence="1 2">M17</strain>
    </source>
</reference>
<protein>
    <submittedName>
        <fullName evidence="1">Uncharacterized protein</fullName>
    </submittedName>
</protein>
<comment type="caution">
    <text evidence="1">The sequence shown here is derived from an EMBL/GenBank/DDBJ whole genome shotgun (WGS) entry which is preliminary data.</text>
</comment>
<gene>
    <name evidence="1" type="ORF">OO013_08010</name>
</gene>
<evidence type="ECO:0000313" key="1">
    <source>
        <dbReference type="EMBL" id="MCX2743805.1"/>
    </source>
</evidence>
<accession>A0ABT3RQB4</accession>
<sequence>MFFIYYLRSGSYTKHYYIESQRIVSKLGGGYDDTIDKRAAGGDKVNYSTKSGKIWDGIVKNLKFLGENGEILTAGKSGKIPPGQLNGKGGSGSASEPFQYYYHPDHWRTERLENLL</sequence>
<proteinExistence type="predicted"/>
<dbReference type="RefSeq" id="WP_266056238.1">
    <property type="nucleotide sequence ID" value="NZ_JAPFQN010000005.1"/>
</dbReference>
<dbReference type="EMBL" id="JAPFQN010000005">
    <property type="protein sequence ID" value="MCX2743805.1"/>
    <property type="molecule type" value="Genomic_DNA"/>
</dbReference>
<keyword evidence="2" id="KW-1185">Reference proteome</keyword>